<feature type="region of interest" description="Disordered" evidence="1">
    <location>
        <begin position="73"/>
        <end position="93"/>
    </location>
</feature>
<dbReference type="EMBL" id="KZ613953">
    <property type="protein sequence ID" value="PMD34888.1"/>
    <property type="molecule type" value="Genomic_DNA"/>
</dbReference>
<dbReference type="Proteomes" id="UP000235786">
    <property type="component" value="Unassembled WGS sequence"/>
</dbReference>
<name>A0A2J6R8P6_HYAVF</name>
<protein>
    <submittedName>
        <fullName evidence="2">Uncharacterized protein</fullName>
    </submittedName>
</protein>
<dbReference type="AlphaFoldDB" id="A0A2J6R8P6"/>
<organism evidence="2 3">
    <name type="scientific">Hyaloscypha variabilis (strain UAMH 11265 / GT02V1 / F)</name>
    <name type="common">Meliniomyces variabilis</name>
    <dbReference type="NCBI Taxonomy" id="1149755"/>
    <lineage>
        <taxon>Eukaryota</taxon>
        <taxon>Fungi</taxon>
        <taxon>Dikarya</taxon>
        <taxon>Ascomycota</taxon>
        <taxon>Pezizomycotina</taxon>
        <taxon>Leotiomycetes</taxon>
        <taxon>Helotiales</taxon>
        <taxon>Hyaloscyphaceae</taxon>
        <taxon>Hyaloscypha</taxon>
        <taxon>Hyaloscypha variabilis</taxon>
    </lineage>
</organism>
<evidence type="ECO:0000313" key="3">
    <source>
        <dbReference type="Proteomes" id="UP000235786"/>
    </source>
</evidence>
<dbReference type="OrthoDB" id="3556237at2759"/>
<proteinExistence type="predicted"/>
<gene>
    <name evidence="2" type="ORF">L207DRAFT_128571</name>
</gene>
<reference evidence="2 3" key="1">
    <citation type="submission" date="2016-04" db="EMBL/GenBank/DDBJ databases">
        <title>A degradative enzymes factory behind the ericoid mycorrhizal symbiosis.</title>
        <authorList>
            <consortium name="DOE Joint Genome Institute"/>
            <person name="Martino E."/>
            <person name="Morin E."/>
            <person name="Grelet G."/>
            <person name="Kuo A."/>
            <person name="Kohler A."/>
            <person name="Daghino S."/>
            <person name="Barry K."/>
            <person name="Choi C."/>
            <person name="Cichocki N."/>
            <person name="Clum A."/>
            <person name="Copeland A."/>
            <person name="Hainaut M."/>
            <person name="Haridas S."/>
            <person name="Labutti K."/>
            <person name="Lindquist E."/>
            <person name="Lipzen A."/>
            <person name="Khouja H.-R."/>
            <person name="Murat C."/>
            <person name="Ohm R."/>
            <person name="Olson A."/>
            <person name="Spatafora J."/>
            <person name="Veneault-Fourrey C."/>
            <person name="Henrissat B."/>
            <person name="Grigoriev I."/>
            <person name="Martin F."/>
            <person name="Perotto S."/>
        </authorList>
    </citation>
    <scope>NUCLEOTIDE SEQUENCE [LARGE SCALE GENOMIC DNA]</scope>
    <source>
        <strain evidence="2 3">F</strain>
    </source>
</reference>
<evidence type="ECO:0000313" key="2">
    <source>
        <dbReference type="EMBL" id="PMD34888.1"/>
    </source>
</evidence>
<accession>A0A2J6R8P6</accession>
<sequence length="369" mass="41187">MNKKSGPNYSFNSFVVAAENQSFTAVQSLSEAECLEQFDEEDEYGLTSSPETLELLQGLLQKACEALTEVMGEDERVNPTETRSVAEKDASQRLRDKATLDRKKLPMDLIAHHFGDPNLVPLLVRALYACRKIAGIWPGPVDTGLKRLFKEFPDDEQLCTKLALRFTNGGARIFCNGSITADSLGSSPSHALPLIWSRSEAAKYPSLSSFKNDEQKGLYKRGVYWCEAYGPDPGNPSRYNLYVSVGSGRSAKGGMLYRAVQHAENPTSLLYKHLNRPGTGYRIYSVCEWPAISVIPSKEETYDEILLVEALCQLRFRSGYLGRRSRFFKAVQDTFDDGCPEMKPWIGLNVDSALEKPRKYSGAANRSFS</sequence>
<keyword evidence="3" id="KW-1185">Reference proteome</keyword>
<evidence type="ECO:0000256" key="1">
    <source>
        <dbReference type="SAM" id="MobiDB-lite"/>
    </source>
</evidence>